<evidence type="ECO:0000313" key="3">
    <source>
        <dbReference type="Proteomes" id="UP000234789"/>
    </source>
</evidence>
<dbReference type="AlphaFoldDB" id="A0A2N5NCJ0"/>
<name>A0A2N5NCJ0_9BACL</name>
<dbReference type="PANTHER" id="PTHR33990">
    <property type="entry name" value="PROTEIN YJDN-RELATED"/>
    <property type="match status" value="1"/>
</dbReference>
<accession>A0A2N5NCJ0</accession>
<dbReference type="PANTHER" id="PTHR33990:SF1">
    <property type="entry name" value="PROTEIN YJDN"/>
    <property type="match status" value="1"/>
</dbReference>
<dbReference type="SUPFAM" id="SSF54593">
    <property type="entry name" value="Glyoxalase/Bleomycin resistance protein/Dihydroxybiphenyl dioxygenase"/>
    <property type="match status" value="1"/>
</dbReference>
<proteinExistence type="predicted"/>
<dbReference type="InterPro" id="IPR036388">
    <property type="entry name" value="WH-like_DNA-bd_sf"/>
</dbReference>
<dbReference type="EMBL" id="NFEZ01000001">
    <property type="protein sequence ID" value="PLT48061.1"/>
    <property type="molecule type" value="Genomic_DNA"/>
</dbReference>
<dbReference type="Proteomes" id="UP000234789">
    <property type="component" value="Unassembled WGS sequence"/>
</dbReference>
<evidence type="ECO:0000313" key="2">
    <source>
        <dbReference type="EMBL" id="PLT48061.1"/>
    </source>
</evidence>
<keyword evidence="3" id="KW-1185">Reference proteome</keyword>
<dbReference type="Pfam" id="PF06983">
    <property type="entry name" value="3-dmu-9_3-mt"/>
    <property type="match status" value="1"/>
</dbReference>
<organism evidence="2 3">
    <name type="scientific">Paenibacillus pasadenensis</name>
    <dbReference type="NCBI Taxonomy" id="217090"/>
    <lineage>
        <taxon>Bacteria</taxon>
        <taxon>Bacillati</taxon>
        <taxon>Bacillota</taxon>
        <taxon>Bacilli</taxon>
        <taxon>Bacillales</taxon>
        <taxon>Paenibacillaceae</taxon>
        <taxon>Paenibacillus</taxon>
    </lineage>
</organism>
<dbReference type="CDD" id="cd06588">
    <property type="entry name" value="PhnB_like"/>
    <property type="match status" value="1"/>
</dbReference>
<dbReference type="InterPro" id="IPR028973">
    <property type="entry name" value="PhnB-like"/>
</dbReference>
<dbReference type="Gene3D" id="3.10.180.10">
    <property type="entry name" value="2,3-Dihydroxybiphenyl 1,2-Dioxygenase, domain 1"/>
    <property type="match status" value="1"/>
</dbReference>
<sequence>MNDVYEAVVPAPLFELHQSDPNPRCLVGRGIQPALNEIYSETEDAVQRQLGHATVADLMVSPSRPCRRAAGVKISSRESISFLAVMSISMSSARRLYRNPNCPKGRMMNMTAKLNTYLHSEDARTQAAFYAQALGGEILSTMTYGQVPGTPESSQEKVMHMVLSVAGGNILFLSDSPHGSSPGGRFLSLALTFDEEAEARRSFESLVQGGTERYPFERQPWGSYYGEIEDKFGVNWQIVKQ</sequence>
<gene>
    <name evidence="2" type="ORF">B8V81_0193</name>
</gene>
<dbReference type="Gene3D" id="1.10.10.10">
    <property type="entry name" value="Winged helix-like DNA-binding domain superfamily/Winged helix DNA-binding domain"/>
    <property type="match status" value="1"/>
</dbReference>
<feature type="domain" description="PhnB-like" evidence="1">
    <location>
        <begin position="118"/>
        <end position="239"/>
    </location>
</feature>
<reference evidence="2 3" key="1">
    <citation type="submission" date="2017-05" db="EMBL/GenBank/DDBJ databases">
        <title>Functional genome analysis of Paenibacillus pasadenensis strain R16: insights on endophytic life style and antifungal activity.</title>
        <authorList>
            <person name="Passera A."/>
            <person name="Marcolungo L."/>
            <person name="Casati P."/>
            <person name="Brasca M."/>
            <person name="Quaglino F."/>
            <person name="Delledonne M."/>
        </authorList>
    </citation>
    <scope>NUCLEOTIDE SEQUENCE [LARGE SCALE GENOMIC DNA]</scope>
    <source>
        <strain evidence="2 3">R16</strain>
    </source>
</reference>
<dbReference type="InterPro" id="IPR029068">
    <property type="entry name" value="Glyas_Bleomycin-R_OHBP_Dase"/>
</dbReference>
<comment type="caution">
    <text evidence="2">The sequence shown here is derived from an EMBL/GenBank/DDBJ whole genome shotgun (WGS) entry which is preliminary data.</text>
</comment>
<protein>
    <submittedName>
        <fullName evidence="2">PhnB protein</fullName>
    </submittedName>
</protein>
<evidence type="ECO:0000259" key="1">
    <source>
        <dbReference type="Pfam" id="PF06983"/>
    </source>
</evidence>